<reference evidence="1" key="1">
    <citation type="submission" date="2021-01" db="UniProtKB">
        <authorList>
            <consortium name="EnsemblMetazoa"/>
        </authorList>
    </citation>
    <scope>IDENTIFICATION</scope>
</reference>
<organism evidence="1 2">
    <name type="scientific">Clytia hemisphaerica</name>
    <dbReference type="NCBI Taxonomy" id="252671"/>
    <lineage>
        <taxon>Eukaryota</taxon>
        <taxon>Metazoa</taxon>
        <taxon>Cnidaria</taxon>
        <taxon>Hydrozoa</taxon>
        <taxon>Hydroidolina</taxon>
        <taxon>Leptothecata</taxon>
        <taxon>Obeliida</taxon>
        <taxon>Clytiidae</taxon>
        <taxon>Clytia</taxon>
    </lineage>
</organism>
<keyword evidence="2" id="KW-1185">Reference proteome</keyword>
<sequence>VGYIQLTDKPICYGARDKTPASFSLTLDGTLKAIKLRHISGSVHCSGKSINFWGCSPTDASYIMTIITNKLNKPIAPIGLLSTNSYPSNLIPNYGGPIASEIVIPMAGGQKKVLKDEQMEIWYIE</sequence>
<evidence type="ECO:0000313" key="1">
    <source>
        <dbReference type="EnsemblMetazoa" id="CLYHEMP026399.1"/>
    </source>
</evidence>
<accession>A0A7M5XMW0</accession>
<proteinExistence type="predicted"/>
<dbReference type="Proteomes" id="UP000594262">
    <property type="component" value="Unplaced"/>
</dbReference>
<evidence type="ECO:0000313" key="2">
    <source>
        <dbReference type="Proteomes" id="UP000594262"/>
    </source>
</evidence>
<dbReference type="EnsemblMetazoa" id="CLYHEMT026399.1">
    <property type="protein sequence ID" value="CLYHEMP026399.1"/>
    <property type="gene ID" value="CLYHEMG026399"/>
</dbReference>
<dbReference type="AlphaFoldDB" id="A0A7M5XMW0"/>
<name>A0A7M5XMW0_9CNID</name>
<protein>
    <submittedName>
        <fullName evidence="1">Uncharacterized protein</fullName>
    </submittedName>
</protein>